<gene>
    <name evidence="2" type="ORF">EGW08_003283</name>
</gene>
<proteinExistence type="predicted"/>
<dbReference type="AlphaFoldDB" id="A0A3S1BQD6"/>
<feature type="compositionally biased region" description="Low complexity" evidence="1">
    <location>
        <begin position="41"/>
        <end position="54"/>
    </location>
</feature>
<keyword evidence="3" id="KW-1185">Reference proteome</keyword>
<dbReference type="Proteomes" id="UP000271974">
    <property type="component" value="Unassembled WGS sequence"/>
</dbReference>
<dbReference type="EMBL" id="RQTK01000070">
    <property type="protein sequence ID" value="RUS88947.1"/>
    <property type="molecule type" value="Genomic_DNA"/>
</dbReference>
<comment type="caution">
    <text evidence="2">The sequence shown here is derived from an EMBL/GenBank/DDBJ whole genome shotgun (WGS) entry which is preliminary data.</text>
</comment>
<sequence length="164" mass="17625">MENRRYFSYGTYFMYQPRSNRGRPIAANNYRSRPRGRPILGCGNNTSGNNVNENPADSGRPMPENAPQANGQPDPTLPDSCRPMPENAAQTNGHPLPDSATPMPENAAQTNGHPLPDSATPMPENAAQTNGHPLPDSATPMPEKAAQTNGHPDTIMKDSGRPIA</sequence>
<accession>A0A3S1BQD6</accession>
<evidence type="ECO:0000313" key="2">
    <source>
        <dbReference type="EMBL" id="RUS88947.1"/>
    </source>
</evidence>
<evidence type="ECO:0000313" key="3">
    <source>
        <dbReference type="Proteomes" id="UP000271974"/>
    </source>
</evidence>
<name>A0A3S1BQD6_ELYCH</name>
<evidence type="ECO:0000256" key="1">
    <source>
        <dbReference type="SAM" id="MobiDB-lite"/>
    </source>
</evidence>
<organism evidence="2 3">
    <name type="scientific">Elysia chlorotica</name>
    <name type="common">Eastern emerald elysia</name>
    <name type="synonym">Sea slug</name>
    <dbReference type="NCBI Taxonomy" id="188477"/>
    <lineage>
        <taxon>Eukaryota</taxon>
        <taxon>Metazoa</taxon>
        <taxon>Spiralia</taxon>
        <taxon>Lophotrochozoa</taxon>
        <taxon>Mollusca</taxon>
        <taxon>Gastropoda</taxon>
        <taxon>Heterobranchia</taxon>
        <taxon>Euthyneura</taxon>
        <taxon>Panpulmonata</taxon>
        <taxon>Sacoglossa</taxon>
        <taxon>Placobranchoidea</taxon>
        <taxon>Plakobranchidae</taxon>
        <taxon>Elysia</taxon>
    </lineage>
</organism>
<protein>
    <submittedName>
        <fullName evidence="2">Uncharacterized protein</fullName>
    </submittedName>
</protein>
<feature type="compositionally biased region" description="Basic and acidic residues" evidence="1">
    <location>
        <begin position="154"/>
        <end position="164"/>
    </location>
</feature>
<feature type="region of interest" description="Disordered" evidence="1">
    <location>
        <begin position="17"/>
        <end position="164"/>
    </location>
</feature>
<reference evidence="2 3" key="1">
    <citation type="submission" date="2019-01" db="EMBL/GenBank/DDBJ databases">
        <title>A draft genome assembly of the solar-powered sea slug Elysia chlorotica.</title>
        <authorList>
            <person name="Cai H."/>
            <person name="Li Q."/>
            <person name="Fang X."/>
            <person name="Li J."/>
            <person name="Curtis N.E."/>
            <person name="Altenburger A."/>
            <person name="Shibata T."/>
            <person name="Feng M."/>
            <person name="Maeda T."/>
            <person name="Schwartz J.A."/>
            <person name="Shigenobu S."/>
            <person name="Lundholm N."/>
            <person name="Nishiyama T."/>
            <person name="Yang H."/>
            <person name="Hasebe M."/>
            <person name="Li S."/>
            <person name="Pierce S.K."/>
            <person name="Wang J."/>
        </authorList>
    </citation>
    <scope>NUCLEOTIDE SEQUENCE [LARGE SCALE GENOMIC DNA]</scope>
    <source>
        <strain evidence="2">EC2010</strain>
        <tissue evidence="2">Whole organism of an adult</tissue>
    </source>
</reference>